<gene>
    <name evidence="2" type="ORF">ENO08_05610</name>
</gene>
<organism evidence="2">
    <name type="scientific">Eiseniibacteriota bacterium</name>
    <dbReference type="NCBI Taxonomy" id="2212470"/>
    <lineage>
        <taxon>Bacteria</taxon>
        <taxon>Candidatus Eiseniibacteriota</taxon>
    </lineage>
</organism>
<feature type="chain" id="PRO_5031293580" description="Choice-of-anchor D domain-containing protein" evidence="1">
    <location>
        <begin position="22"/>
        <end position="556"/>
    </location>
</feature>
<protein>
    <recommendedName>
        <fullName evidence="3">Choice-of-anchor D domain-containing protein</fullName>
    </recommendedName>
</protein>
<feature type="signal peptide" evidence="1">
    <location>
        <begin position="1"/>
        <end position="21"/>
    </location>
</feature>
<name>A0A7V2AVB5_UNCEI</name>
<accession>A0A7V2AVB5</accession>
<dbReference type="AlphaFoldDB" id="A0A7V2AVB5"/>
<proteinExistence type="predicted"/>
<keyword evidence="1" id="KW-0732">Signal</keyword>
<dbReference type="EMBL" id="DSEC01000395">
    <property type="protein sequence ID" value="HER43917.1"/>
    <property type="molecule type" value="Genomic_DNA"/>
</dbReference>
<evidence type="ECO:0008006" key="3">
    <source>
        <dbReference type="Google" id="ProtNLM"/>
    </source>
</evidence>
<evidence type="ECO:0000256" key="1">
    <source>
        <dbReference type="SAM" id="SignalP"/>
    </source>
</evidence>
<evidence type="ECO:0000313" key="2">
    <source>
        <dbReference type="EMBL" id="HER43917.1"/>
    </source>
</evidence>
<comment type="caution">
    <text evidence="2">The sequence shown here is derived from an EMBL/GenBank/DDBJ whole genome shotgun (WGS) entry which is preliminary data.</text>
</comment>
<sequence>MRQTILFTLACIVLAATLAMCESSDPSESNGGDDTKVCTLENDSLGFGPVIVGEDDIRTFTVSFTTATSFPYGEIITMDCADFAFWDAALEAATDTFTYESYEYTGSYDVHVQILFEPAGTGEKSCEVDMGSDCGMLTLTGTGIEQGENCLVLQYDYIDFGAVFVGNEKDTTDFVSILNYSGELSIINCPDFSFIDGETGEPTDTLDLSGSFDIQAWSYDTTFTIRFSPATPGQKVCYVQINPDCGQLELRGTGVEAVSGWTWFEQITVEDLHDVYGDADEVYACGDNGVVLRHTHGTPNVYVWMNQGFGGIPLDALWVDESGVVWVGGGEVNGGATYGKAYYNTDGSANWTEFGESWWLDMVSAIWGSSSCSMVFGGPAISGTMNTVYLWDCSELSGDPLGMGYERMAVHGSGPENIWAVLDLAYYNAYHYDGMDWTLTREEWMDQALQDVWVSHNGLAWAVGANGAIYHWTGTAWTDQSIPGETRTIYGVWGLSVNNIYAVGETGLIYHYDGASWSELAYPGGLTETLYAVWGKSAPTIVYMAGTNGTVISYTP</sequence>
<reference evidence="2" key="1">
    <citation type="journal article" date="2020" name="mSystems">
        <title>Genome- and Community-Level Interaction Insights into Carbon Utilization and Element Cycling Functions of Hydrothermarchaeota in Hydrothermal Sediment.</title>
        <authorList>
            <person name="Zhou Z."/>
            <person name="Liu Y."/>
            <person name="Xu W."/>
            <person name="Pan J."/>
            <person name="Luo Z.H."/>
            <person name="Li M."/>
        </authorList>
    </citation>
    <scope>NUCLEOTIDE SEQUENCE [LARGE SCALE GENOMIC DNA]</scope>
    <source>
        <strain evidence="2">SpSt-1233</strain>
    </source>
</reference>
<dbReference type="Proteomes" id="UP000886069">
    <property type="component" value="Unassembled WGS sequence"/>
</dbReference>